<evidence type="ECO:0000313" key="5">
    <source>
        <dbReference type="Proteomes" id="UP001501920"/>
    </source>
</evidence>
<keyword evidence="3" id="KW-1133">Transmembrane helix</keyword>
<dbReference type="Ensembl" id="ENSPNAT00000056360.1">
    <property type="protein sequence ID" value="ENSPNAP00000046761.1"/>
    <property type="gene ID" value="ENSPNAG00000014197.2"/>
</dbReference>
<dbReference type="GO" id="GO:0007165">
    <property type="term" value="P:signal transduction"/>
    <property type="evidence" value="ECO:0007669"/>
    <property type="project" value="TreeGrafter"/>
</dbReference>
<evidence type="ECO:0000256" key="1">
    <source>
        <dbReference type="ARBA" id="ARBA00010954"/>
    </source>
</evidence>
<evidence type="ECO:0000256" key="2">
    <source>
        <dbReference type="SAM" id="MobiDB-lite"/>
    </source>
</evidence>
<dbReference type="PANTHER" id="PTHR12832">
    <property type="entry name" value="TESTIS-SPECIFIC PROTEIN PBS13 T-COMPLEX 11"/>
    <property type="match status" value="1"/>
</dbReference>
<reference evidence="4" key="2">
    <citation type="submission" date="2025-08" db="UniProtKB">
        <authorList>
            <consortium name="Ensembl"/>
        </authorList>
    </citation>
    <scope>IDENTIFICATION</scope>
</reference>
<feature type="region of interest" description="Disordered" evidence="2">
    <location>
        <begin position="1"/>
        <end position="59"/>
    </location>
</feature>
<reference evidence="4" key="3">
    <citation type="submission" date="2025-09" db="UniProtKB">
        <authorList>
            <consortium name="Ensembl"/>
        </authorList>
    </citation>
    <scope>IDENTIFICATION</scope>
</reference>
<reference evidence="4 5" key="1">
    <citation type="submission" date="2020-10" db="EMBL/GenBank/DDBJ databases">
        <title>Pygocentrus nattereri (red-bellied piranha) genome, fPygNat1, primary haplotype.</title>
        <authorList>
            <person name="Myers G."/>
            <person name="Meyer A."/>
            <person name="Karagic N."/>
            <person name="Pippel M."/>
            <person name="Winkler S."/>
            <person name="Tracey A."/>
            <person name="Wood J."/>
            <person name="Formenti G."/>
            <person name="Howe K."/>
            <person name="Fedrigo O."/>
            <person name="Jarvis E.D."/>
        </authorList>
    </citation>
    <scope>NUCLEOTIDE SEQUENCE [LARGE SCALE GENOMIC DNA]</scope>
</reference>
<dbReference type="PANTHER" id="PTHR12832:SF15">
    <property type="entry name" value="T-COMPLEX PROTEIN 11-LIKE PROTEIN 1"/>
    <property type="match status" value="1"/>
</dbReference>
<proteinExistence type="inferred from homology"/>
<feature type="compositionally biased region" description="Acidic residues" evidence="2">
    <location>
        <begin position="24"/>
        <end position="33"/>
    </location>
</feature>
<keyword evidence="5" id="KW-1185">Reference proteome</keyword>
<keyword evidence="3" id="KW-0472">Membrane</keyword>
<protein>
    <recommendedName>
        <fullName evidence="6">T-complex 11, testis-specific-like 1</fullName>
    </recommendedName>
</protein>
<dbReference type="AlphaFoldDB" id="A0AAR2JA95"/>
<feature type="compositionally biased region" description="Polar residues" evidence="2">
    <location>
        <begin position="42"/>
        <end position="52"/>
    </location>
</feature>
<accession>A0AAR2JA95</accession>
<dbReference type="GeneTree" id="ENSGT00940000157402"/>
<sequence>RMPKEPSESSSEASKKMDGKGSEDSEGQTEASEEMLRKRIRTNTPSPHRTPQSSPPKAVSMEELMETAKGVTNMALAHEIVVNGGFQVKAPEPAEGSLEKRVKEIMHKAFWDSLEAQLNDDPPVYDHAIKLVGEIKETLLLFLMPGQARLIGQIEEALDLSLIQQQAENGALDIGKVAQFIINTMGAFCAPCRDEDVRKLRDITAIVPLFKAIFAVLDKMKIDMANFAVSSLRPHLLQQSVEYERTKFQEFLDKQPNALDFTQKWLQDTADSMLGESEGGAAGASRSSPQLLLSVHNQAYLRLLNWDHGMDSFPETVLMDRGRFLEMQLELEQLALVASVLLIVYNSAGEAISGLPGLMDQLKSTIKILLAEMHTPSFRVDETFAAIGEKLCLELGECLSQHGFSPFHTDRQSALKGQIAAVKSQDNPIRKLIDSRIQAYLIGFLEFSPHRSPPPLPGGLAPISKELEEAGVRLSRLVNFNKLVYSPFYHKILQDILDSFFVVVVVVVVVVVAFQKSCPRPASFHSHVNAMNILETGAFLSPAPSRVKYCSCD</sequence>
<evidence type="ECO:0008006" key="6">
    <source>
        <dbReference type="Google" id="ProtNLM"/>
    </source>
</evidence>
<dbReference type="Proteomes" id="UP001501920">
    <property type="component" value="Chromosome 8"/>
</dbReference>
<dbReference type="InterPro" id="IPR008862">
    <property type="entry name" value="Tcp11"/>
</dbReference>
<comment type="similarity">
    <text evidence="1">Belongs to the TCP11 family.</text>
</comment>
<gene>
    <name evidence="4" type="primary">TCP11L1</name>
</gene>
<organism evidence="4 5">
    <name type="scientific">Pygocentrus nattereri</name>
    <name type="common">Red-bellied piranha</name>
    <dbReference type="NCBI Taxonomy" id="42514"/>
    <lineage>
        <taxon>Eukaryota</taxon>
        <taxon>Metazoa</taxon>
        <taxon>Chordata</taxon>
        <taxon>Craniata</taxon>
        <taxon>Vertebrata</taxon>
        <taxon>Euteleostomi</taxon>
        <taxon>Actinopterygii</taxon>
        <taxon>Neopterygii</taxon>
        <taxon>Teleostei</taxon>
        <taxon>Ostariophysi</taxon>
        <taxon>Characiformes</taxon>
        <taxon>Characoidei</taxon>
        <taxon>Pygocentrus</taxon>
    </lineage>
</organism>
<keyword evidence="3" id="KW-0812">Transmembrane</keyword>
<name>A0AAR2JA95_PYGNA</name>
<evidence type="ECO:0000313" key="4">
    <source>
        <dbReference type="Ensembl" id="ENSPNAP00000046761.1"/>
    </source>
</evidence>
<dbReference type="Pfam" id="PF05794">
    <property type="entry name" value="Tcp11"/>
    <property type="match status" value="1"/>
</dbReference>
<feature type="compositionally biased region" description="Basic and acidic residues" evidence="2">
    <location>
        <begin position="1"/>
        <end position="23"/>
    </location>
</feature>
<evidence type="ECO:0000256" key="3">
    <source>
        <dbReference type="SAM" id="Phobius"/>
    </source>
</evidence>
<feature type="transmembrane region" description="Helical" evidence="3">
    <location>
        <begin position="496"/>
        <end position="514"/>
    </location>
</feature>